<dbReference type="PROSITE" id="PS51065">
    <property type="entry name" value="NHR"/>
    <property type="match status" value="1"/>
</dbReference>
<dbReference type="InterPro" id="IPR006573">
    <property type="entry name" value="NHR_dom"/>
</dbReference>
<comment type="caution">
    <text evidence="3">The sequence shown here is derived from an EMBL/GenBank/DDBJ whole genome shotgun (WGS) entry which is preliminary data.</text>
</comment>
<reference evidence="3" key="1">
    <citation type="submission" date="2013-04" db="EMBL/GenBank/DDBJ databases">
        <authorList>
            <person name="Qu J."/>
            <person name="Murali S.C."/>
            <person name="Bandaranaike D."/>
            <person name="Bellair M."/>
            <person name="Blankenburg K."/>
            <person name="Chao H."/>
            <person name="Dinh H."/>
            <person name="Doddapaneni H."/>
            <person name="Downs B."/>
            <person name="Dugan-Rocha S."/>
            <person name="Elkadiri S."/>
            <person name="Gnanaolivu R.D."/>
            <person name="Hernandez B."/>
            <person name="Javaid M."/>
            <person name="Jayaseelan J.C."/>
            <person name="Lee S."/>
            <person name="Li M."/>
            <person name="Ming W."/>
            <person name="Munidasa M."/>
            <person name="Muniz J."/>
            <person name="Nguyen L."/>
            <person name="Ongeri F."/>
            <person name="Osuji N."/>
            <person name="Pu L.-L."/>
            <person name="Puazo M."/>
            <person name="Qu C."/>
            <person name="Quiroz J."/>
            <person name="Raj R."/>
            <person name="Weissenberger G."/>
            <person name="Xin Y."/>
            <person name="Zou X."/>
            <person name="Han Y."/>
            <person name="Richards S."/>
            <person name="Worley K."/>
            <person name="Muzny D."/>
            <person name="Gibbs R."/>
        </authorList>
    </citation>
    <scope>NUCLEOTIDE SEQUENCE</scope>
    <source>
        <strain evidence="3">Sampled in the wild</strain>
    </source>
</reference>
<feature type="domain" description="NHR" evidence="2">
    <location>
        <begin position="100"/>
        <end position="215"/>
    </location>
</feature>
<evidence type="ECO:0000313" key="3">
    <source>
        <dbReference type="EMBL" id="KAG8221883.1"/>
    </source>
</evidence>
<accession>A0A8K0NTX7</accession>
<protein>
    <recommendedName>
        <fullName evidence="2">NHR domain-containing protein</fullName>
    </recommendedName>
</protein>
<reference evidence="3" key="2">
    <citation type="submission" date="2017-10" db="EMBL/GenBank/DDBJ databases">
        <title>Ladona fulva Genome sequencing and assembly.</title>
        <authorList>
            <person name="Murali S."/>
            <person name="Richards S."/>
            <person name="Bandaranaike D."/>
            <person name="Bellair M."/>
            <person name="Blankenburg K."/>
            <person name="Chao H."/>
            <person name="Dinh H."/>
            <person name="Doddapaneni H."/>
            <person name="Dugan-Rocha S."/>
            <person name="Elkadiri S."/>
            <person name="Gnanaolivu R."/>
            <person name="Hernandez B."/>
            <person name="Skinner E."/>
            <person name="Javaid M."/>
            <person name="Lee S."/>
            <person name="Li M."/>
            <person name="Ming W."/>
            <person name="Munidasa M."/>
            <person name="Muniz J."/>
            <person name="Nguyen L."/>
            <person name="Hughes D."/>
            <person name="Osuji N."/>
            <person name="Pu L.-L."/>
            <person name="Puazo M."/>
            <person name="Qu C."/>
            <person name="Quiroz J."/>
            <person name="Raj R."/>
            <person name="Weissenberger G."/>
            <person name="Xin Y."/>
            <person name="Zou X."/>
            <person name="Han Y."/>
            <person name="Worley K."/>
            <person name="Muzny D."/>
            <person name="Gibbs R."/>
        </authorList>
    </citation>
    <scope>NUCLEOTIDE SEQUENCE</scope>
    <source>
        <strain evidence="3">Sampled in the wild</strain>
    </source>
</reference>
<evidence type="ECO:0000313" key="5">
    <source>
        <dbReference type="Proteomes" id="UP000792457"/>
    </source>
</evidence>
<feature type="chain" id="PRO_5035645273" description="NHR domain-containing protein" evidence="1">
    <location>
        <begin position="24"/>
        <end position="215"/>
    </location>
</feature>
<gene>
    <name evidence="4" type="ORF">J437_LFUL010051</name>
    <name evidence="3" type="ORF">J437_LFUL018614</name>
</gene>
<dbReference type="OrthoDB" id="49113at2759"/>
<evidence type="ECO:0000259" key="2">
    <source>
        <dbReference type="PROSITE" id="PS51065"/>
    </source>
</evidence>
<dbReference type="InterPro" id="IPR043136">
    <property type="entry name" value="B30.2/SPRY_sf"/>
</dbReference>
<dbReference type="InterPro" id="IPR037962">
    <property type="entry name" value="Neuralized"/>
</dbReference>
<dbReference type="Gene3D" id="2.60.120.920">
    <property type="match status" value="1"/>
</dbReference>
<dbReference type="SMART" id="SM00588">
    <property type="entry name" value="NEUZ"/>
    <property type="match status" value="1"/>
</dbReference>
<name>A0A8K0NTX7_LADFU</name>
<organism evidence="3 5">
    <name type="scientific">Ladona fulva</name>
    <name type="common">Scarce chaser dragonfly</name>
    <name type="synonym">Libellula fulva</name>
    <dbReference type="NCBI Taxonomy" id="123851"/>
    <lineage>
        <taxon>Eukaryota</taxon>
        <taxon>Metazoa</taxon>
        <taxon>Ecdysozoa</taxon>
        <taxon>Arthropoda</taxon>
        <taxon>Hexapoda</taxon>
        <taxon>Insecta</taxon>
        <taxon>Pterygota</taxon>
        <taxon>Palaeoptera</taxon>
        <taxon>Odonata</taxon>
        <taxon>Epiprocta</taxon>
        <taxon>Anisoptera</taxon>
        <taxon>Libelluloidea</taxon>
        <taxon>Libellulidae</taxon>
        <taxon>Ladona</taxon>
    </lineage>
</organism>
<sequence>MAFNTACIISLLILLACKGSDEAECEVNSRKDRELKMNINSARNALGDWTNTFSATKESSSITSNINLDVAFNVSECHERHKVHIRGVLAESTKANSQVPLLFHPNCGSNIAITNDGQSIVKLKDEEEMNGVTLTNRPLYDNEIFEVRLDRKISKFNKAMGIGVTTQNPKTLKIPRHMNDVKDGTWMIYLSTVYINGTRVKENYIEDLQNQKVTV</sequence>
<dbReference type="Proteomes" id="UP000792457">
    <property type="component" value="Unassembled WGS sequence"/>
</dbReference>
<dbReference type="EMBL" id="KZ308115">
    <property type="protein sequence ID" value="KAG8221883.1"/>
    <property type="molecule type" value="Genomic_DNA"/>
</dbReference>
<dbReference type="PANTHER" id="PTHR12429">
    <property type="entry name" value="NEURALIZED"/>
    <property type="match status" value="1"/>
</dbReference>
<feature type="signal peptide" evidence="1">
    <location>
        <begin position="1"/>
        <end position="23"/>
    </location>
</feature>
<dbReference type="Pfam" id="PF07177">
    <property type="entry name" value="Neuralized"/>
    <property type="match status" value="1"/>
</dbReference>
<dbReference type="PANTHER" id="PTHR12429:SF8">
    <property type="entry name" value="NEURALIZED-LIKE PROTEIN 2"/>
    <property type="match status" value="1"/>
</dbReference>
<dbReference type="EMBL" id="KZ308423">
    <property type="protein sequence ID" value="KAG8229297.1"/>
    <property type="molecule type" value="Genomic_DNA"/>
</dbReference>
<keyword evidence="5" id="KW-1185">Reference proteome</keyword>
<evidence type="ECO:0000313" key="4">
    <source>
        <dbReference type="EMBL" id="KAG8229297.1"/>
    </source>
</evidence>
<proteinExistence type="predicted"/>
<dbReference type="AlphaFoldDB" id="A0A8K0NTX7"/>
<evidence type="ECO:0000256" key="1">
    <source>
        <dbReference type="SAM" id="SignalP"/>
    </source>
</evidence>
<keyword evidence="1" id="KW-0732">Signal</keyword>